<protein>
    <recommendedName>
        <fullName evidence="4 8">Sucrose-6-phosphate hydrolase</fullName>
        <ecNumber evidence="3 8">3.2.1.26</ecNumber>
    </recommendedName>
    <alternativeName>
        <fullName evidence="7 9">Invertase</fullName>
    </alternativeName>
</protein>
<comment type="pathway">
    <text evidence="1 9">Glycan biosynthesis; sucrose metabolism.</text>
</comment>
<dbReference type="InterPro" id="IPR013148">
    <property type="entry name" value="Glyco_hydro_32_N"/>
</dbReference>
<evidence type="ECO:0000256" key="6">
    <source>
        <dbReference type="ARBA" id="ARBA00023295"/>
    </source>
</evidence>
<feature type="domain" description="Glycosyl hydrolase family 32 N-terminal" evidence="10">
    <location>
        <begin position="39"/>
        <end position="333"/>
    </location>
</feature>
<dbReference type="InterPro" id="IPR013189">
    <property type="entry name" value="Glyco_hydro_32_C"/>
</dbReference>
<dbReference type="InterPro" id="IPR001362">
    <property type="entry name" value="Glyco_hydro_32"/>
</dbReference>
<evidence type="ECO:0000256" key="3">
    <source>
        <dbReference type="ARBA" id="ARBA00012758"/>
    </source>
</evidence>
<feature type="domain" description="Glycosyl hydrolase family 32 C-terminal" evidence="11">
    <location>
        <begin position="340"/>
        <end position="492"/>
    </location>
</feature>
<proteinExistence type="inferred from homology"/>
<keyword evidence="5 8" id="KW-0378">Hydrolase</keyword>
<dbReference type="EC" id="3.2.1.26" evidence="3 8"/>
<dbReference type="SUPFAM" id="SSF49899">
    <property type="entry name" value="Concanavalin A-like lectins/glucanases"/>
    <property type="match status" value="1"/>
</dbReference>
<dbReference type="NCBIfam" id="TIGR01322">
    <property type="entry name" value="scrB_fam"/>
    <property type="match status" value="1"/>
</dbReference>
<comment type="caution">
    <text evidence="12">The sequence shown here is derived from an EMBL/GenBank/DDBJ whole genome shotgun (WGS) entry which is preliminary data.</text>
</comment>
<comment type="function">
    <text evidence="9">Enables the bacterium to metabolize sucrose as a sole carbon source.</text>
</comment>
<evidence type="ECO:0000313" key="13">
    <source>
        <dbReference type="Proteomes" id="UP000632125"/>
    </source>
</evidence>
<dbReference type="Pfam" id="PF00251">
    <property type="entry name" value="Glyco_hydro_32N"/>
    <property type="match status" value="1"/>
</dbReference>
<sequence>MKTEVERDEADRHAIAQATEALSVLEAHTTKDPHRLGYHFMAPAAWMNDPNGMIYFKGEYHMFYQIHPYSADNGPKHWGHAKSADMVHWEHLPLALAPVEDYERGGCFSGTAVDDDGVFTLIYTGNAVENGVKKQTQCIAVSGDGIRFVKHDGNPVVGRYPADASPDFRDPKVWKHDGVWYMAVGSGKDGVACAPLYTSDDLRSWAYVGIMARSKAPGEGVVWNCPDFFSIGGKDVLVVSPAVWPGNLKEVRKTMYYIGRMDYETGVFEPETDGDIDFGDDFYAPQTLIDGNGRVILLGWMDMWFNPMPTKAYGWAGAMTLPREVILRPDGKLGYRPLAELESLREKRLHHSSHSLTSGSKRIAGADGAMLEIELVFDVAASDAGRFGLKVRQSANGAEETAVLYDRYRRELTVDRSRAGQVTASPKPCPVGPDPDGRLSLRVFLDRSSLEVFAGDGEAVMTSRIYPDGGSLGLSLFCEGGGASLPSLTVWQLASAAVASRNSSS</sequence>
<dbReference type="PANTHER" id="PTHR43101:SF1">
    <property type="entry name" value="BETA-FRUCTOSIDASE"/>
    <property type="match status" value="1"/>
</dbReference>
<dbReference type="EMBL" id="JACXIY010000050">
    <property type="protein sequence ID" value="MBD2872525.1"/>
    <property type="molecule type" value="Genomic_DNA"/>
</dbReference>
<dbReference type="SUPFAM" id="SSF75005">
    <property type="entry name" value="Arabinanase/levansucrase/invertase"/>
    <property type="match status" value="1"/>
</dbReference>
<keyword evidence="9" id="KW-0119">Carbohydrate metabolism</keyword>
<dbReference type="GO" id="GO:0005737">
    <property type="term" value="C:cytoplasm"/>
    <property type="evidence" value="ECO:0007669"/>
    <property type="project" value="UniProtKB-SubCell"/>
</dbReference>
<dbReference type="AlphaFoldDB" id="A0A927H8X7"/>
<comment type="catalytic activity">
    <reaction evidence="8">
        <text>Hydrolysis of terminal non-reducing beta-D-fructofuranoside residues in beta-D-fructofuranosides.</text>
        <dbReference type="EC" id="3.2.1.26"/>
    </reaction>
</comment>
<evidence type="ECO:0000256" key="4">
    <source>
        <dbReference type="ARBA" id="ARBA00019623"/>
    </source>
</evidence>
<accession>A0A927H8X7</accession>
<evidence type="ECO:0000256" key="9">
    <source>
        <dbReference type="RuleBase" id="RU365015"/>
    </source>
</evidence>
<keyword evidence="13" id="KW-1185">Reference proteome</keyword>
<evidence type="ECO:0000256" key="8">
    <source>
        <dbReference type="RuleBase" id="RU362110"/>
    </source>
</evidence>
<dbReference type="InterPro" id="IPR023296">
    <property type="entry name" value="Glyco_hydro_beta-prop_sf"/>
</dbReference>
<comment type="similarity">
    <text evidence="2 8">Belongs to the glycosyl hydrolase 32 family.</text>
</comment>
<evidence type="ECO:0000256" key="2">
    <source>
        <dbReference type="ARBA" id="ARBA00009902"/>
    </source>
</evidence>
<dbReference type="InterPro" id="IPR006232">
    <property type="entry name" value="Suc6P_hydrolase"/>
</dbReference>
<dbReference type="Gene3D" id="2.60.120.560">
    <property type="entry name" value="Exo-inulinase, domain 1"/>
    <property type="match status" value="1"/>
</dbReference>
<evidence type="ECO:0000313" key="12">
    <source>
        <dbReference type="EMBL" id="MBD2872525.1"/>
    </source>
</evidence>
<dbReference type="InterPro" id="IPR051214">
    <property type="entry name" value="GH32_Enzymes"/>
</dbReference>
<dbReference type="SMART" id="SM00640">
    <property type="entry name" value="Glyco_32"/>
    <property type="match status" value="1"/>
</dbReference>
<evidence type="ECO:0000256" key="7">
    <source>
        <dbReference type="ARBA" id="ARBA00033367"/>
    </source>
</evidence>
<keyword evidence="6 8" id="KW-0326">Glycosidase</keyword>
<name>A0A927H8X7_9BACL</name>
<reference evidence="12" key="1">
    <citation type="submission" date="2020-09" db="EMBL/GenBank/DDBJ databases">
        <title>A novel bacterium of genus Paenibacillus, isolated from South China Sea.</title>
        <authorList>
            <person name="Huang H."/>
            <person name="Mo K."/>
            <person name="Hu Y."/>
        </authorList>
    </citation>
    <scope>NUCLEOTIDE SEQUENCE</scope>
    <source>
        <strain evidence="12">IB182493</strain>
    </source>
</reference>
<dbReference type="CDD" id="cd08996">
    <property type="entry name" value="GH32_FFase"/>
    <property type="match status" value="1"/>
</dbReference>
<evidence type="ECO:0000256" key="5">
    <source>
        <dbReference type="ARBA" id="ARBA00022801"/>
    </source>
</evidence>
<evidence type="ECO:0000256" key="1">
    <source>
        <dbReference type="ARBA" id="ARBA00004914"/>
    </source>
</evidence>
<dbReference type="GO" id="GO:0005975">
    <property type="term" value="P:carbohydrate metabolic process"/>
    <property type="evidence" value="ECO:0007669"/>
    <property type="project" value="InterPro"/>
</dbReference>
<keyword evidence="9" id="KW-0963">Cytoplasm</keyword>
<dbReference type="InterPro" id="IPR013320">
    <property type="entry name" value="ConA-like_dom_sf"/>
</dbReference>
<dbReference type="GO" id="GO:0004564">
    <property type="term" value="F:beta-fructofuranosidase activity"/>
    <property type="evidence" value="ECO:0007669"/>
    <property type="project" value="UniProtKB-EC"/>
</dbReference>
<comment type="subcellular location">
    <subcellularLocation>
        <location evidence="9">Cytoplasm</location>
    </subcellularLocation>
</comment>
<evidence type="ECO:0000259" key="10">
    <source>
        <dbReference type="Pfam" id="PF00251"/>
    </source>
</evidence>
<dbReference type="Proteomes" id="UP000632125">
    <property type="component" value="Unassembled WGS sequence"/>
</dbReference>
<evidence type="ECO:0000259" key="11">
    <source>
        <dbReference type="Pfam" id="PF08244"/>
    </source>
</evidence>
<gene>
    <name evidence="12" type="ORF">IDH41_28490</name>
</gene>
<dbReference type="RefSeq" id="WP_190867292.1">
    <property type="nucleotide sequence ID" value="NZ_JACXIY010000050.1"/>
</dbReference>
<organism evidence="12 13">
    <name type="scientific">Paenibacillus arenilitoris</name>
    <dbReference type="NCBI Taxonomy" id="2772299"/>
    <lineage>
        <taxon>Bacteria</taxon>
        <taxon>Bacillati</taxon>
        <taxon>Bacillota</taxon>
        <taxon>Bacilli</taxon>
        <taxon>Bacillales</taxon>
        <taxon>Paenibacillaceae</taxon>
        <taxon>Paenibacillus</taxon>
    </lineage>
</organism>
<dbReference type="Gene3D" id="2.115.10.20">
    <property type="entry name" value="Glycosyl hydrolase domain, family 43"/>
    <property type="match status" value="1"/>
</dbReference>
<dbReference type="PANTHER" id="PTHR43101">
    <property type="entry name" value="BETA-FRUCTOSIDASE"/>
    <property type="match status" value="1"/>
</dbReference>
<dbReference type="Pfam" id="PF08244">
    <property type="entry name" value="Glyco_hydro_32C"/>
    <property type="match status" value="1"/>
</dbReference>